<feature type="compositionally biased region" description="Basic and acidic residues" evidence="1">
    <location>
        <begin position="39"/>
        <end position="54"/>
    </location>
</feature>
<evidence type="ECO:0000256" key="2">
    <source>
        <dbReference type="SAM" id="Phobius"/>
    </source>
</evidence>
<dbReference type="EMBL" id="RWGY01000011">
    <property type="protein sequence ID" value="TVU32547.1"/>
    <property type="molecule type" value="Genomic_DNA"/>
</dbReference>
<dbReference type="Pfam" id="PF01693">
    <property type="entry name" value="Cauli_VI"/>
    <property type="match status" value="1"/>
</dbReference>
<feature type="transmembrane region" description="Helical" evidence="2">
    <location>
        <begin position="499"/>
        <end position="520"/>
    </location>
</feature>
<keyword evidence="6" id="KW-1185">Reference proteome</keyword>
<organism evidence="5 6">
    <name type="scientific">Eragrostis curvula</name>
    <name type="common">weeping love grass</name>
    <dbReference type="NCBI Taxonomy" id="38414"/>
    <lineage>
        <taxon>Eukaryota</taxon>
        <taxon>Viridiplantae</taxon>
        <taxon>Streptophyta</taxon>
        <taxon>Embryophyta</taxon>
        <taxon>Tracheophyta</taxon>
        <taxon>Spermatophyta</taxon>
        <taxon>Magnoliopsida</taxon>
        <taxon>Liliopsida</taxon>
        <taxon>Poales</taxon>
        <taxon>Poaceae</taxon>
        <taxon>PACMAD clade</taxon>
        <taxon>Chloridoideae</taxon>
        <taxon>Eragrostideae</taxon>
        <taxon>Eragrostidinae</taxon>
        <taxon>Eragrostis</taxon>
    </lineage>
</organism>
<feature type="region of interest" description="Disordered" evidence="1">
    <location>
        <begin position="325"/>
        <end position="365"/>
    </location>
</feature>
<name>A0A5J9VAU9_9POAL</name>
<feature type="compositionally biased region" description="Basic residues" evidence="1">
    <location>
        <begin position="102"/>
        <end position="113"/>
    </location>
</feature>
<evidence type="ECO:0000256" key="1">
    <source>
        <dbReference type="SAM" id="MobiDB-lite"/>
    </source>
</evidence>
<keyword evidence="2" id="KW-1133">Transmembrane helix</keyword>
<accession>A0A5J9VAU9</accession>
<dbReference type="InterPro" id="IPR009027">
    <property type="entry name" value="Ribosomal_bL9/RNase_H1_N"/>
</dbReference>
<proteinExistence type="predicted"/>
<evidence type="ECO:0000313" key="6">
    <source>
        <dbReference type="Proteomes" id="UP000324897"/>
    </source>
</evidence>
<dbReference type="PANTHER" id="PTHR47127">
    <property type="entry name" value="10A19I.15"/>
    <property type="match status" value="1"/>
</dbReference>
<evidence type="ECO:0000313" key="5">
    <source>
        <dbReference type="EMBL" id="TVU32547.1"/>
    </source>
</evidence>
<feature type="compositionally biased region" description="Low complexity" evidence="1">
    <location>
        <begin position="68"/>
        <end position="77"/>
    </location>
</feature>
<feature type="domain" description="Ribonuclease H1 N-terminal" evidence="3">
    <location>
        <begin position="441"/>
        <end position="478"/>
    </location>
</feature>
<dbReference type="InterPro" id="IPR011320">
    <property type="entry name" value="RNase_H1_N"/>
</dbReference>
<evidence type="ECO:0000259" key="4">
    <source>
        <dbReference type="Pfam" id="PF12776"/>
    </source>
</evidence>
<comment type="caution">
    <text evidence="5">The sequence shown here is derived from an EMBL/GenBank/DDBJ whole genome shotgun (WGS) entry which is preliminary data.</text>
</comment>
<dbReference type="InterPro" id="IPR024752">
    <property type="entry name" value="Myb/SANT-like_dom"/>
</dbReference>
<feature type="region of interest" description="Disordered" evidence="1">
    <location>
        <begin position="22"/>
        <end position="113"/>
    </location>
</feature>
<sequence>MSGNGEIDHFFGASMRREELAHPRVHFGLPRAGSGGKGKRPERPRVTADKKEAAPPHLPTGLHFTPHSTALSSLSSPPSRPPASPSPSTSSPPSRGREAERKRKPMGSRTGKRSRSVDLAVYLVLHHAVDLTVHLAFDVAVHLTARNMAGVVGSGVVSGVEAVAADGHAMPPVVPAPVVAVDPPVVHAIARPPMRWTSVKSGFVLRRICELVTKGARTEKGFKEVHVNQVAKMLKEFSGDDVTATQVYNHLRKWRQRWARVCKLKDLSGANWDEDTFTIDHPKDVELLNKPIENYPHMQVAFGSGVATGRYAMGSNEPLGVFSGFGDSEATKVEGGDSPTGPNGADKKGAPDVGEASKATEVQVGGKRKRAVITEEEALIMTNMTEAVNNVAPALRESAPAHVDPELYDAVMGTAGFTEEALMAVLSYFFDSKAQGMGFLRAGRKPGVYHSWPQCYQQVNGFSGACYRRYANHQEAVEAFFAFRMQPVDPVPGSRLKSVVMVVPAVIIVMLAVKCLAHFVK</sequence>
<dbReference type="InterPro" id="IPR037056">
    <property type="entry name" value="RNase_H1_N_sf"/>
</dbReference>
<gene>
    <name evidence="5" type="ORF">EJB05_24278</name>
</gene>
<evidence type="ECO:0008006" key="7">
    <source>
        <dbReference type="Google" id="ProtNLM"/>
    </source>
</evidence>
<protein>
    <recommendedName>
        <fullName evidence="7">Myb/SANT-like domain-containing protein</fullName>
    </recommendedName>
</protein>
<dbReference type="SUPFAM" id="SSF55658">
    <property type="entry name" value="L9 N-domain-like"/>
    <property type="match status" value="1"/>
</dbReference>
<dbReference type="Proteomes" id="UP000324897">
    <property type="component" value="Chromosome 1"/>
</dbReference>
<keyword evidence="2" id="KW-0472">Membrane</keyword>
<dbReference type="Gramene" id="TVU32547">
    <property type="protein sequence ID" value="TVU32547"/>
    <property type="gene ID" value="EJB05_24278"/>
</dbReference>
<dbReference type="Pfam" id="PF12776">
    <property type="entry name" value="Myb_DNA-bind_3"/>
    <property type="match status" value="1"/>
</dbReference>
<dbReference type="OrthoDB" id="1922118at2759"/>
<reference evidence="5 6" key="1">
    <citation type="journal article" date="2019" name="Sci. Rep.">
        <title>A high-quality genome of Eragrostis curvula grass provides insights into Poaceae evolution and supports new strategies to enhance forage quality.</title>
        <authorList>
            <person name="Carballo J."/>
            <person name="Santos B.A.C.M."/>
            <person name="Zappacosta D."/>
            <person name="Garbus I."/>
            <person name="Selva J.P."/>
            <person name="Gallo C.A."/>
            <person name="Diaz A."/>
            <person name="Albertini E."/>
            <person name="Caccamo M."/>
            <person name="Echenique V."/>
        </authorList>
    </citation>
    <scope>NUCLEOTIDE SEQUENCE [LARGE SCALE GENOMIC DNA]</scope>
    <source>
        <strain evidence="6">cv. Victoria</strain>
        <tissue evidence="5">Leaf</tissue>
    </source>
</reference>
<evidence type="ECO:0000259" key="3">
    <source>
        <dbReference type="Pfam" id="PF01693"/>
    </source>
</evidence>
<feature type="non-terminal residue" evidence="5">
    <location>
        <position position="1"/>
    </location>
</feature>
<dbReference type="Gene3D" id="3.40.970.10">
    <property type="entry name" value="Ribonuclease H1, N-terminal domain"/>
    <property type="match status" value="1"/>
</dbReference>
<feature type="domain" description="Myb/SANT-like" evidence="4">
    <location>
        <begin position="195"/>
        <end position="280"/>
    </location>
</feature>
<keyword evidence="2" id="KW-0812">Transmembrane</keyword>
<dbReference type="AlphaFoldDB" id="A0A5J9VAU9"/>